<evidence type="ECO:0000256" key="5">
    <source>
        <dbReference type="ARBA" id="ARBA00022842"/>
    </source>
</evidence>
<evidence type="ECO:0000313" key="7">
    <source>
        <dbReference type="Proteomes" id="UP001219297"/>
    </source>
</evidence>
<gene>
    <name evidence="6" type="ORF">PWJ81_01870</name>
</gene>
<dbReference type="PANTHER" id="PTHR43200:SF6">
    <property type="entry name" value="3'(2'),5'-BISPHOSPHATE NUCLEOTIDASE"/>
    <property type="match status" value="1"/>
</dbReference>
<dbReference type="Pfam" id="PF00459">
    <property type="entry name" value="Inositol_P"/>
    <property type="match status" value="1"/>
</dbReference>
<dbReference type="PANTHER" id="PTHR43200">
    <property type="entry name" value="PHOSPHATASE"/>
    <property type="match status" value="1"/>
</dbReference>
<keyword evidence="4" id="KW-0378">Hydrolase</keyword>
<organism evidence="6 7">
    <name type="scientific">Actinotignum sanguinis</name>
    <dbReference type="NCBI Taxonomy" id="1445614"/>
    <lineage>
        <taxon>Bacteria</taxon>
        <taxon>Bacillati</taxon>
        <taxon>Actinomycetota</taxon>
        <taxon>Actinomycetes</taxon>
        <taxon>Actinomycetales</taxon>
        <taxon>Actinomycetaceae</taxon>
        <taxon>Actinotignum</taxon>
    </lineage>
</organism>
<keyword evidence="5" id="KW-0460">Magnesium</keyword>
<comment type="cofactor">
    <cofactor evidence="1">
        <name>Mg(2+)</name>
        <dbReference type="ChEBI" id="CHEBI:18420"/>
    </cofactor>
</comment>
<dbReference type="SUPFAM" id="SSF56655">
    <property type="entry name" value="Carbohydrate phosphatase"/>
    <property type="match status" value="1"/>
</dbReference>
<protein>
    <submittedName>
        <fullName evidence="6">Histidinol phosphatase</fullName>
    </submittedName>
</protein>
<evidence type="ECO:0000256" key="3">
    <source>
        <dbReference type="ARBA" id="ARBA00022723"/>
    </source>
</evidence>
<keyword evidence="7" id="KW-1185">Reference proteome</keyword>
<dbReference type="InterPro" id="IPR000760">
    <property type="entry name" value="Inositol_monophosphatase-like"/>
</dbReference>
<reference evidence="6 7" key="1">
    <citation type="submission" date="2023-02" db="EMBL/GenBank/DDBJ databases">
        <title>Defining the Infant Male Urobiome and Moving Towards Mechanisms in Urobiome Research.</title>
        <authorList>
            <person name="Reasoner S."/>
            <person name="Flores V."/>
            <person name="Van Horn G."/>
            <person name="Morales G."/>
            <person name="Peard L."/>
            <person name="Abelson B."/>
            <person name="Manuel C."/>
            <person name="Lee J."/>
            <person name="Baker B."/>
            <person name="Williams T."/>
            <person name="Schmitz J."/>
            <person name="Clayton D."/>
            <person name="Hadjifrangiskou M."/>
        </authorList>
    </citation>
    <scope>NUCLEOTIDE SEQUENCE [LARGE SCALE GENOMIC DNA]</scope>
    <source>
        <strain evidence="6 7">AS1053</strain>
    </source>
</reference>
<dbReference type="InterPro" id="IPR051090">
    <property type="entry name" value="Inositol_monoP_superfamily"/>
</dbReference>
<dbReference type="Proteomes" id="UP001219297">
    <property type="component" value="Unassembled WGS sequence"/>
</dbReference>
<proteinExistence type="inferred from homology"/>
<evidence type="ECO:0000256" key="4">
    <source>
        <dbReference type="ARBA" id="ARBA00022801"/>
    </source>
</evidence>
<name>A0ABT5V6N0_9ACTO</name>
<keyword evidence="3" id="KW-0479">Metal-binding</keyword>
<dbReference type="EMBL" id="JARBHI010000003">
    <property type="protein sequence ID" value="MDE1655816.1"/>
    <property type="molecule type" value="Genomic_DNA"/>
</dbReference>
<accession>A0ABT5V6N0</accession>
<dbReference type="Gene3D" id="3.40.190.80">
    <property type="match status" value="1"/>
</dbReference>
<dbReference type="Gene3D" id="3.30.540.10">
    <property type="entry name" value="Fructose-1,6-Bisphosphatase, subunit A, domain 1"/>
    <property type="match status" value="1"/>
</dbReference>
<sequence length="277" mass="30138">MDASATIAFLHTVADAVDALTLERYERRRLTVDTKPDNSPVSDADRAAERLIREYLERDFPGDAVYGEEEGGSLEHAPRRWIIDPIDGTRNYVRHNPVWATLIGVEENGKMVAGMASAPALGRRWWASRGGGAWLSENGGAPQRLRVSDIDRMDRAAFGFSSLSSWDETGSMATLIAFARATWGTRAYGAFWPYMLLAEGAFDIAAQPGLDVYDMAALVPIVEEAGGTFTSLEGKPGPWWGSALVTNGKLHAAAQAIINETHMQPGGGEETRPDSRN</sequence>
<dbReference type="PRINTS" id="PR00377">
    <property type="entry name" value="IMPHPHTASES"/>
</dbReference>
<dbReference type="GeneID" id="83608795"/>
<evidence type="ECO:0000256" key="1">
    <source>
        <dbReference type="ARBA" id="ARBA00001946"/>
    </source>
</evidence>
<dbReference type="RefSeq" id="WP_274778306.1">
    <property type="nucleotide sequence ID" value="NZ_CAMXYX010000001.1"/>
</dbReference>
<comment type="caution">
    <text evidence="6">The sequence shown here is derived from an EMBL/GenBank/DDBJ whole genome shotgun (WGS) entry which is preliminary data.</text>
</comment>
<comment type="similarity">
    <text evidence="2">Belongs to the inositol monophosphatase superfamily.</text>
</comment>
<dbReference type="PROSITE" id="PS00629">
    <property type="entry name" value="IMP_1"/>
    <property type="match status" value="1"/>
</dbReference>
<evidence type="ECO:0000313" key="6">
    <source>
        <dbReference type="EMBL" id="MDE1655816.1"/>
    </source>
</evidence>
<dbReference type="InterPro" id="IPR020583">
    <property type="entry name" value="Inositol_monoP_metal-BS"/>
</dbReference>
<evidence type="ECO:0000256" key="2">
    <source>
        <dbReference type="ARBA" id="ARBA00009759"/>
    </source>
</evidence>